<protein>
    <submittedName>
        <fullName evidence="2">DPP IV N-terminal domain-containing protein</fullName>
    </submittedName>
</protein>
<keyword evidence="3" id="KW-1185">Reference proteome</keyword>
<name>A0ABQ5KGB9_9EUKA</name>
<evidence type="ECO:0000313" key="2">
    <source>
        <dbReference type="EMBL" id="GKT31552.1"/>
    </source>
</evidence>
<evidence type="ECO:0000259" key="1">
    <source>
        <dbReference type="Pfam" id="PF00930"/>
    </source>
</evidence>
<organism evidence="2 3">
    <name type="scientific">Aduncisulcus paluster</name>
    <dbReference type="NCBI Taxonomy" id="2918883"/>
    <lineage>
        <taxon>Eukaryota</taxon>
        <taxon>Metamonada</taxon>
        <taxon>Carpediemonas-like organisms</taxon>
        <taxon>Aduncisulcus</taxon>
    </lineage>
</organism>
<feature type="non-terminal residue" evidence="2">
    <location>
        <position position="195"/>
    </location>
</feature>
<gene>
    <name evidence="2" type="ORF">ADUPG1_002066</name>
</gene>
<evidence type="ECO:0000313" key="3">
    <source>
        <dbReference type="Proteomes" id="UP001057375"/>
    </source>
</evidence>
<accession>A0ABQ5KGB9</accession>
<dbReference type="Proteomes" id="UP001057375">
    <property type="component" value="Unassembled WGS sequence"/>
</dbReference>
<dbReference type="InterPro" id="IPR002469">
    <property type="entry name" value="Peptidase_S9B_N"/>
</dbReference>
<dbReference type="Pfam" id="PF00930">
    <property type="entry name" value="DPPIV_N"/>
    <property type="match status" value="1"/>
</dbReference>
<dbReference type="SUPFAM" id="SSF82171">
    <property type="entry name" value="DPP6 N-terminal domain-like"/>
    <property type="match status" value="1"/>
</dbReference>
<comment type="caution">
    <text evidence="2">The sequence shown here is derived from an EMBL/GenBank/DDBJ whole genome shotgun (WGS) entry which is preliminary data.</text>
</comment>
<dbReference type="EMBL" id="BQXS01002186">
    <property type="protein sequence ID" value="GKT31552.1"/>
    <property type="molecule type" value="Genomic_DNA"/>
</dbReference>
<feature type="domain" description="Dipeptidylpeptidase IV N-terminal" evidence="1">
    <location>
        <begin position="129"/>
        <end position="164"/>
    </location>
</feature>
<reference evidence="2" key="1">
    <citation type="submission" date="2022-03" db="EMBL/GenBank/DDBJ databases">
        <title>Draft genome sequence of Aduncisulcus paluster, a free-living microaerophilic Fornicata.</title>
        <authorList>
            <person name="Yuyama I."/>
            <person name="Kume K."/>
            <person name="Tamura T."/>
            <person name="Inagaki Y."/>
            <person name="Hashimoto T."/>
        </authorList>
    </citation>
    <scope>NUCLEOTIDE SEQUENCE</scope>
    <source>
        <strain evidence="2">NY0171</strain>
    </source>
</reference>
<proteinExistence type="predicted"/>
<dbReference type="Gene3D" id="2.140.10.30">
    <property type="entry name" value="Dipeptidylpeptidase IV, N-terminal domain"/>
    <property type="match status" value="1"/>
</dbReference>
<sequence length="195" mass="21342">MTGVTTLLTNSDYARAEQMLFPHRARRVPGTVLTPQWSADGTRFWYRIGTRYVVVDPGVNTRRAAFDHDALAAALSVAAGQAVTGADLPLHAVDIRADDTVLFSAFGRNWQWADCVCTESDTAATIPGAIPSPDERWVAFRRDGNIWVRSRADGTEHALTDDAEPYFDYGGLPETTGARALTRALGIPAPMILHW</sequence>